<reference evidence="1" key="1">
    <citation type="journal article" date="2020" name="Stud. Mycol.">
        <title>101 Dothideomycetes genomes: a test case for predicting lifestyles and emergence of pathogens.</title>
        <authorList>
            <person name="Haridas S."/>
            <person name="Albert R."/>
            <person name="Binder M."/>
            <person name="Bloem J."/>
            <person name="Labutti K."/>
            <person name="Salamov A."/>
            <person name="Andreopoulos B."/>
            <person name="Baker S."/>
            <person name="Barry K."/>
            <person name="Bills G."/>
            <person name="Bluhm B."/>
            <person name="Cannon C."/>
            <person name="Castanera R."/>
            <person name="Culley D."/>
            <person name="Daum C."/>
            <person name="Ezra D."/>
            <person name="Gonzalez J."/>
            <person name="Henrissat B."/>
            <person name="Kuo A."/>
            <person name="Liang C."/>
            <person name="Lipzen A."/>
            <person name="Lutzoni F."/>
            <person name="Magnuson J."/>
            <person name="Mondo S."/>
            <person name="Nolan M."/>
            <person name="Ohm R."/>
            <person name="Pangilinan J."/>
            <person name="Park H.-J."/>
            <person name="Ramirez L."/>
            <person name="Alfaro M."/>
            <person name="Sun H."/>
            <person name="Tritt A."/>
            <person name="Yoshinaga Y."/>
            <person name="Zwiers L.-H."/>
            <person name="Turgeon B."/>
            <person name="Goodwin S."/>
            <person name="Spatafora J."/>
            <person name="Crous P."/>
            <person name="Grigoriev I."/>
        </authorList>
    </citation>
    <scope>NUCLEOTIDE SEQUENCE</scope>
    <source>
        <strain evidence="1">CBS 116005</strain>
    </source>
</reference>
<dbReference type="AlphaFoldDB" id="A0A6G1LCY9"/>
<organism evidence="1 2">
    <name type="scientific">Teratosphaeria nubilosa</name>
    <dbReference type="NCBI Taxonomy" id="161662"/>
    <lineage>
        <taxon>Eukaryota</taxon>
        <taxon>Fungi</taxon>
        <taxon>Dikarya</taxon>
        <taxon>Ascomycota</taxon>
        <taxon>Pezizomycotina</taxon>
        <taxon>Dothideomycetes</taxon>
        <taxon>Dothideomycetidae</taxon>
        <taxon>Mycosphaerellales</taxon>
        <taxon>Teratosphaeriaceae</taxon>
        <taxon>Teratosphaeria</taxon>
    </lineage>
</organism>
<proteinExistence type="predicted"/>
<accession>A0A6G1LCY9</accession>
<name>A0A6G1LCY9_9PEZI</name>
<dbReference type="EMBL" id="ML995823">
    <property type="protein sequence ID" value="KAF2770811.1"/>
    <property type="molecule type" value="Genomic_DNA"/>
</dbReference>
<evidence type="ECO:0000313" key="1">
    <source>
        <dbReference type="EMBL" id="KAF2770811.1"/>
    </source>
</evidence>
<evidence type="ECO:0000313" key="2">
    <source>
        <dbReference type="Proteomes" id="UP000799436"/>
    </source>
</evidence>
<gene>
    <name evidence="1" type="ORF">EJ03DRAFT_55813</name>
</gene>
<protein>
    <submittedName>
        <fullName evidence="1">Uncharacterized protein</fullName>
    </submittedName>
</protein>
<keyword evidence="2" id="KW-1185">Reference proteome</keyword>
<dbReference type="Proteomes" id="UP000799436">
    <property type="component" value="Unassembled WGS sequence"/>
</dbReference>
<sequence>MTISKPLATHQAYARPRLKLSNRRYLLELLNQLRLEIYGYLVPHAITISILERYGEMTIPKVESAEGGGKEVTRFYIKPRYGSRQLREEGFAYPQILRARRLTHEEGAQLFWKPQKLISNRAAFHPTSPRTAGSLLSAFLACNAFAACLTPIIACQVQESQLELVAGYLHPALHADKLRFMIVLVHWDCAAVGQF</sequence>